<comment type="caution">
    <text evidence="2">The sequence shown here is derived from an EMBL/GenBank/DDBJ whole genome shotgun (WGS) entry which is preliminary data.</text>
</comment>
<name>A0A2T3KLD4_9GAMM</name>
<dbReference type="EMBL" id="PYNF01000003">
    <property type="protein sequence ID" value="PSV00469.1"/>
    <property type="molecule type" value="Genomic_DNA"/>
</dbReference>
<evidence type="ECO:0000313" key="2">
    <source>
        <dbReference type="EMBL" id="PSV00469.1"/>
    </source>
</evidence>
<accession>A0A2T3KLD4</accession>
<feature type="compositionally biased region" description="Basic and acidic residues" evidence="1">
    <location>
        <begin position="9"/>
        <end position="23"/>
    </location>
</feature>
<dbReference type="AlphaFoldDB" id="A0A2T3KLD4"/>
<proteinExistence type="predicted"/>
<organism evidence="2 3">
    <name type="scientific">Photobacterium kishitanii</name>
    <dbReference type="NCBI Taxonomy" id="318456"/>
    <lineage>
        <taxon>Bacteria</taxon>
        <taxon>Pseudomonadati</taxon>
        <taxon>Pseudomonadota</taxon>
        <taxon>Gammaproteobacteria</taxon>
        <taxon>Vibrionales</taxon>
        <taxon>Vibrionaceae</taxon>
        <taxon>Photobacterium</taxon>
    </lineage>
</organism>
<gene>
    <name evidence="2" type="ORF">C9J27_04875</name>
</gene>
<evidence type="ECO:0000256" key="1">
    <source>
        <dbReference type="SAM" id="MobiDB-lite"/>
    </source>
</evidence>
<evidence type="ECO:0000313" key="3">
    <source>
        <dbReference type="Proteomes" id="UP000241426"/>
    </source>
</evidence>
<sequence length="74" mass="8134">MKNMGNVMKNEKQKSCESGIKEAADSSMSKGKILVDLGAGASGIGRSLIDQIRKQLEQDKQTNKALRKKCHEDK</sequence>
<reference evidence="2 3" key="1">
    <citation type="submission" date="2018-01" db="EMBL/GenBank/DDBJ databases">
        <title>Whole genome sequencing of Histamine producing bacteria.</title>
        <authorList>
            <person name="Butler K."/>
        </authorList>
    </citation>
    <scope>NUCLEOTIDE SEQUENCE [LARGE SCALE GENOMIC DNA]</scope>
    <source>
        <strain evidence="2 3">FS-7.2</strain>
    </source>
</reference>
<protein>
    <submittedName>
        <fullName evidence="2">Uncharacterized protein</fullName>
    </submittedName>
</protein>
<dbReference type="Proteomes" id="UP000241426">
    <property type="component" value="Unassembled WGS sequence"/>
</dbReference>
<feature type="region of interest" description="Disordered" evidence="1">
    <location>
        <begin position="1"/>
        <end position="23"/>
    </location>
</feature>